<dbReference type="InterPro" id="IPR011009">
    <property type="entry name" value="Kinase-like_dom_sf"/>
</dbReference>
<dbReference type="InterPro" id="IPR051678">
    <property type="entry name" value="AGP_Transferase"/>
</dbReference>
<dbReference type="GO" id="GO:0016301">
    <property type="term" value="F:kinase activity"/>
    <property type="evidence" value="ECO:0007669"/>
    <property type="project" value="UniProtKB-KW"/>
</dbReference>
<evidence type="ECO:0000313" key="3">
    <source>
        <dbReference type="Proteomes" id="UP000247781"/>
    </source>
</evidence>
<evidence type="ECO:0000313" key="2">
    <source>
        <dbReference type="EMBL" id="PXX03277.1"/>
    </source>
</evidence>
<dbReference type="Pfam" id="PF01636">
    <property type="entry name" value="APH"/>
    <property type="match status" value="1"/>
</dbReference>
<keyword evidence="3" id="KW-1185">Reference proteome</keyword>
<dbReference type="Gene3D" id="3.90.1200.10">
    <property type="match status" value="1"/>
</dbReference>
<dbReference type="Proteomes" id="UP000247781">
    <property type="component" value="Unassembled WGS sequence"/>
</dbReference>
<gene>
    <name evidence="2" type="ORF">C8E89_12379</name>
</gene>
<dbReference type="SUPFAM" id="SSF56112">
    <property type="entry name" value="Protein kinase-like (PK-like)"/>
    <property type="match status" value="1"/>
</dbReference>
<keyword evidence="2" id="KW-0418">Kinase</keyword>
<protein>
    <submittedName>
        <fullName evidence="2">Aminoglycoside phosphotransferase (APT) family kinase protein</fullName>
    </submittedName>
</protein>
<reference evidence="2 3" key="2">
    <citation type="submission" date="2018-06" db="EMBL/GenBank/DDBJ databases">
        <title>Sequencing of bacterial isolates from soil warming experiment in Harvard Forest, Massachusetts, USA.</title>
        <authorList>
            <person name="Deangelis K.PhD."/>
        </authorList>
    </citation>
    <scope>NUCLEOTIDE SEQUENCE [LARGE SCALE GENOMIC DNA]</scope>
    <source>
        <strain evidence="2 3">GAS496</strain>
    </source>
</reference>
<dbReference type="InterPro" id="IPR041726">
    <property type="entry name" value="ACAD10_11_N"/>
</dbReference>
<dbReference type="PANTHER" id="PTHR21310">
    <property type="entry name" value="AMINOGLYCOSIDE PHOSPHOTRANSFERASE-RELATED-RELATED"/>
    <property type="match status" value="1"/>
</dbReference>
<proteinExistence type="predicted"/>
<evidence type="ECO:0000259" key="1">
    <source>
        <dbReference type="Pfam" id="PF01636"/>
    </source>
</evidence>
<dbReference type="Gene3D" id="3.30.200.20">
    <property type="entry name" value="Phosphorylase Kinase, domain 1"/>
    <property type="match status" value="1"/>
</dbReference>
<accession>A0A318H9L8</accession>
<dbReference type="PANTHER" id="PTHR21310:SF40">
    <property type="entry name" value="AMINOGLYCOSIDE PHOSPHOTRANSFERASE DOMAIN-CONTAINING PROTEIN-RELATED"/>
    <property type="match status" value="1"/>
</dbReference>
<keyword evidence="2" id="KW-0808">Transferase</keyword>
<dbReference type="EMBL" id="QJJU01000023">
    <property type="protein sequence ID" value="PXX03277.1"/>
    <property type="molecule type" value="Genomic_DNA"/>
</dbReference>
<sequence>MTNSQRAQAQKAAGALGVDIDAVASWMDHVGLESGPIVGVEPISGGTQNVLVRFQRGDRRFVLRRGPLHLRPTTNDALRKEMRLLDALAATNVPHPRLIAPCPDESVLEGAVFYLMEPVDGFNAAAALPQWHAHARLVRYRMGFAMVEALAALGAVDYTAVGLGGFGHPDGFLDRQVPRWLQELESYVRLEGYPGPNIGGVQQVAGWLERNRPMEFVPGIMHGDFHLANVMFNTTTAEVAAVVDWEMGTIGDPLVDLGWMVATWPDAGDRSDVFDSEIARAGGLPRADELVARYAETSERDLSAMPWYVVLACFKLGILLEGTYARACAGKAPMAVGERLHGMTLRLFDRARAMIAQS</sequence>
<feature type="domain" description="Aminoglycoside phosphotransferase" evidence="1">
    <location>
        <begin position="40"/>
        <end position="282"/>
    </location>
</feature>
<name>A0A318H9L8_9MYCO</name>
<organism evidence="2 3">
    <name type="scientific">Mycolicibacterium moriokaense</name>
    <dbReference type="NCBI Taxonomy" id="39691"/>
    <lineage>
        <taxon>Bacteria</taxon>
        <taxon>Bacillati</taxon>
        <taxon>Actinomycetota</taxon>
        <taxon>Actinomycetes</taxon>
        <taxon>Mycobacteriales</taxon>
        <taxon>Mycobacteriaceae</taxon>
        <taxon>Mycolicibacterium</taxon>
    </lineage>
</organism>
<reference evidence="3" key="1">
    <citation type="submission" date="2018-05" db="EMBL/GenBank/DDBJ databases">
        <authorList>
            <person name="Deangelis K."/>
            <person name="Huntemann M."/>
            <person name="Clum A."/>
            <person name="Pillay M."/>
            <person name="Palaniappan K."/>
            <person name="Varghese N."/>
            <person name="Mikhailova N."/>
            <person name="Stamatis D."/>
            <person name="Reddy T."/>
            <person name="Daum C."/>
            <person name="Shapiro N."/>
            <person name="Ivanova N."/>
            <person name="Kyrpides N."/>
            <person name="Woyke T."/>
        </authorList>
    </citation>
    <scope>NUCLEOTIDE SEQUENCE [LARGE SCALE GENOMIC DNA]</scope>
    <source>
        <strain evidence="3">GAS496</strain>
    </source>
</reference>
<dbReference type="CDD" id="cd05154">
    <property type="entry name" value="ACAD10_11_N-like"/>
    <property type="match status" value="1"/>
</dbReference>
<dbReference type="InterPro" id="IPR002575">
    <property type="entry name" value="Aminoglycoside_PTrfase"/>
</dbReference>
<comment type="caution">
    <text evidence="2">The sequence shown here is derived from an EMBL/GenBank/DDBJ whole genome shotgun (WGS) entry which is preliminary data.</text>
</comment>
<dbReference type="AlphaFoldDB" id="A0A318H9L8"/>